<dbReference type="InterPro" id="IPR050562">
    <property type="entry name" value="FAD_mOase_fung"/>
</dbReference>
<comment type="similarity">
    <text evidence="1">Belongs to the paxM FAD-dependent monooxygenase family.</text>
</comment>
<keyword evidence="3" id="KW-0274">FAD</keyword>
<dbReference type="InterPro" id="IPR036188">
    <property type="entry name" value="FAD/NAD-bd_sf"/>
</dbReference>
<dbReference type="SUPFAM" id="SSF51905">
    <property type="entry name" value="FAD/NAD(P)-binding domain"/>
    <property type="match status" value="1"/>
</dbReference>
<evidence type="ECO:0000256" key="1">
    <source>
        <dbReference type="ARBA" id="ARBA00007992"/>
    </source>
</evidence>
<dbReference type="PANTHER" id="PTHR47356:SF2">
    <property type="entry name" value="FAD-BINDING DOMAIN-CONTAINING PROTEIN-RELATED"/>
    <property type="match status" value="1"/>
</dbReference>
<gene>
    <name evidence="7" type="ORF">BGZ80_004730</name>
</gene>
<dbReference type="Gene3D" id="3.50.50.60">
    <property type="entry name" value="FAD/NAD(P)-binding domain"/>
    <property type="match status" value="1"/>
</dbReference>
<keyword evidence="2" id="KW-0285">Flavoprotein</keyword>
<protein>
    <recommendedName>
        <fullName evidence="6">FAD-binding domain-containing protein</fullName>
    </recommendedName>
</protein>
<accession>A0A9P6MLW9</accession>
<evidence type="ECO:0000313" key="8">
    <source>
        <dbReference type="Proteomes" id="UP000703661"/>
    </source>
</evidence>
<evidence type="ECO:0000256" key="5">
    <source>
        <dbReference type="SAM" id="MobiDB-lite"/>
    </source>
</evidence>
<feature type="region of interest" description="Disordered" evidence="5">
    <location>
        <begin position="324"/>
        <end position="344"/>
    </location>
</feature>
<evidence type="ECO:0000256" key="4">
    <source>
        <dbReference type="ARBA" id="ARBA00023002"/>
    </source>
</evidence>
<proteinExistence type="inferred from homology"/>
<dbReference type="InterPro" id="IPR002938">
    <property type="entry name" value="FAD-bd"/>
</dbReference>
<evidence type="ECO:0000256" key="3">
    <source>
        <dbReference type="ARBA" id="ARBA00022827"/>
    </source>
</evidence>
<organism evidence="7 8">
    <name type="scientific">Entomortierella chlamydospora</name>
    <dbReference type="NCBI Taxonomy" id="101097"/>
    <lineage>
        <taxon>Eukaryota</taxon>
        <taxon>Fungi</taxon>
        <taxon>Fungi incertae sedis</taxon>
        <taxon>Mucoromycota</taxon>
        <taxon>Mortierellomycotina</taxon>
        <taxon>Mortierellomycetes</taxon>
        <taxon>Mortierellales</taxon>
        <taxon>Mortierellaceae</taxon>
        <taxon>Entomortierella</taxon>
    </lineage>
</organism>
<feature type="compositionally biased region" description="Basic and acidic residues" evidence="5">
    <location>
        <begin position="334"/>
        <end position="344"/>
    </location>
</feature>
<evidence type="ECO:0000256" key="2">
    <source>
        <dbReference type="ARBA" id="ARBA00022630"/>
    </source>
</evidence>
<evidence type="ECO:0000313" key="7">
    <source>
        <dbReference type="EMBL" id="KAG0007376.1"/>
    </source>
</evidence>
<comment type="caution">
    <text evidence="7">The sequence shown here is derived from an EMBL/GenBank/DDBJ whole genome shotgun (WGS) entry which is preliminary data.</text>
</comment>
<dbReference type="GO" id="GO:0004497">
    <property type="term" value="F:monooxygenase activity"/>
    <property type="evidence" value="ECO:0007669"/>
    <property type="project" value="InterPro"/>
</dbReference>
<dbReference type="PANTHER" id="PTHR47356">
    <property type="entry name" value="FAD-DEPENDENT MONOOXYGENASE ASQG-RELATED"/>
    <property type="match status" value="1"/>
</dbReference>
<reference evidence="7" key="1">
    <citation type="journal article" date="2020" name="Fungal Divers.">
        <title>Resolving the Mortierellaceae phylogeny through synthesis of multi-gene phylogenetics and phylogenomics.</title>
        <authorList>
            <person name="Vandepol N."/>
            <person name="Liber J."/>
            <person name="Desiro A."/>
            <person name="Na H."/>
            <person name="Kennedy M."/>
            <person name="Barry K."/>
            <person name="Grigoriev I.V."/>
            <person name="Miller A.N."/>
            <person name="O'Donnell K."/>
            <person name="Stajich J.E."/>
            <person name="Bonito G."/>
        </authorList>
    </citation>
    <scope>NUCLEOTIDE SEQUENCE</scope>
    <source>
        <strain evidence="7">NRRL 2769</strain>
    </source>
</reference>
<keyword evidence="4" id="KW-0560">Oxidoreductase</keyword>
<dbReference type="GO" id="GO:0071949">
    <property type="term" value="F:FAD binding"/>
    <property type="evidence" value="ECO:0007669"/>
    <property type="project" value="InterPro"/>
</dbReference>
<dbReference type="EMBL" id="JAAAID010002381">
    <property type="protein sequence ID" value="KAG0007376.1"/>
    <property type="molecule type" value="Genomic_DNA"/>
</dbReference>
<name>A0A9P6MLW9_9FUNG</name>
<dbReference type="Proteomes" id="UP000703661">
    <property type="component" value="Unassembled WGS sequence"/>
</dbReference>
<evidence type="ECO:0000259" key="6">
    <source>
        <dbReference type="Pfam" id="PF01494"/>
    </source>
</evidence>
<sequence length="344" mass="39131">MLKRVPSHKISRGKKVLRTDQKDGRVAIFCSDNTRYEGDILVGADGAYSGVRQSMYKRMDEKGLLPKSDLDKFSIGTILMVGVAKPENPDKYPQFKDGFARFLTVIGSSKTNHKNWSALVTPGNEICWSIAQLLSEEEAREQQFRNSEWGSETNETWINEAQDYICPLGGTMGEVIDATPKDQISKVFLEEKLFKTWYYEQTVLIGDACHKMLPAGGFGATNAMQDAVVLANCIFNMPDKSSDSITKVFKNYYAQRFEKAEWHIKRSADMNKILFGQKWSEKLVRHITFNYVPNSILRKEAAKSFTHRPQIAWLPLVKNYGNTPVEPQVGRPKNGLDKDRNDRK</sequence>
<dbReference type="PRINTS" id="PR00420">
    <property type="entry name" value="RNGMNOXGNASE"/>
</dbReference>
<dbReference type="AlphaFoldDB" id="A0A9P6MLW9"/>
<feature type="domain" description="FAD-binding" evidence="6">
    <location>
        <begin position="37"/>
        <end position="232"/>
    </location>
</feature>
<keyword evidence="8" id="KW-1185">Reference proteome</keyword>
<dbReference type="Pfam" id="PF01494">
    <property type="entry name" value="FAD_binding_3"/>
    <property type="match status" value="1"/>
</dbReference>